<evidence type="ECO:0000313" key="1">
    <source>
        <dbReference type="EMBL" id="KAA8896354.1"/>
    </source>
</evidence>
<gene>
    <name evidence="1" type="ORF">FN846DRAFT_893338</name>
</gene>
<protein>
    <submittedName>
        <fullName evidence="1">Uncharacterized protein</fullName>
    </submittedName>
</protein>
<keyword evidence="2" id="KW-1185">Reference proteome</keyword>
<organism evidence="1 2">
    <name type="scientific">Sphaerosporella brunnea</name>
    <dbReference type="NCBI Taxonomy" id="1250544"/>
    <lineage>
        <taxon>Eukaryota</taxon>
        <taxon>Fungi</taxon>
        <taxon>Dikarya</taxon>
        <taxon>Ascomycota</taxon>
        <taxon>Pezizomycotina</taxon>
        <taxon>Pezizomycetes</taxon>
        <taxon>Pezizales</taxon>
        <taxon>Pyronemataceae</taxon>
        <taxon>Sphaerosporella</taxon>
    </lineage>
</organism>
<evidence type="ECO:0000313" key="2">
    <source>
        <dbReference type="Proteomes" id="UP000326924"/>
    </source>
</evidence>
<reference evidence="1 2" key="1">
    <citation type="submission" date="2019-09" db="EMBL/GenBank/DDBJ databases">
        <title>Draft genome of the ectomycorrhizal ascomycete Sphaerosporella brunnea.</title>
        <authorList>
            <consortium name="DOE Joint Genome Institute"/>
            <person name="Benucci G.M."/>
            <person name="Marozzi G."/>
            <person name="Antonielli L."/>
            <person name="Sanchez S."/>
            <person name="Marco P."/>
            <person name="Wang X."/>
            <person name="Falini L.B."/>
            <person name="Barry K."/>
            <person name="Haridas S."/>
            <person name="Lipzen A."/>
            <person name="Labutti K."/>
            <person name="Grigoriev I.V."/>
            <person name="Murat C."/>
            <person name="Martin F."/>
            <person name="Albertini E."/>
            <person name="Donnini D."/>
            <person name="Bonito G."/>
        </authorList>
    </citation>
    <scope>NUCLEOTIDE SEQUENCE [LARGE SCALE GENOMIC DNA]</scope>
    <source>
        <strain evidence="1 2">Sb_GMNB300</strain>
    </source>
</reference>
<sequence>MAITGHHLNHQLRMSASSSILKQPLVYRRQDDHKRGLLLSSPRRHHSCSCSCIPSDLKSTDHCQILFANWKTMARAGLLYNRTAAYHLAVRRYGGACIDQPPCAPGSYVRQALGHLRESGPSMKHGTCVDDIAVRQGTRLEVRGTGMSKQLRMLIHGDRLFGSRIFVVAGLGRLLGARVFLLPQLMVQTHLERVVAIDNYRSQYDVKDDNRGGLNQWFICRRP</sequence>
<dbReference type="InParanoid" id="A0A5J5EMX4"/>
<name>A0A5J5EMX4_9PEZI</name>
<dbReference type="AlphaFoldDB" id="A0A5J5EMX4"/>
<proteinExistence type="predicted"/>
<dbReference type="EMBL" id="VXIS01000214">
    <property type="protein sequence ID" value="KAA8896354.1"/>
    <property type="molecule type" value="Genomic_DNA"/>
</dbReference>
<accession>A0A5J5EMX4</accession>
<dbReference type="Proteomes" id="UP000326924">
    <property type="component" value="Unassembled WGS sequence"/>
</dbReference>
<comment type="caution">
    <text evidence="1">The sequence shown here is derived from an EMBL/GenBank/DDBJ whole genome shotgun (WGS) entry which is preliminary data.</text>
</comment>